<organism evidence="1 2">
    <name type="scientific">Mycteria americana</name>
    <name type="common">Wood stork</name>
    <dbReference type="NCBI Taxonomy" id="33587"/>
    <lineage>
        <taxon>Eukaryota</taxon>
        <taxon>Metazoa</taxon>
        <taxon>Chordata</taxon>
        <taxon>Craniata</taxon>
        <taxon>Vertebrata</taxon>
        <taxon>Euteleostomi</taxon>
        <taxon>Archelosauria</taxon>
        <taxon>Archosauria</taxon>
        <taxon>Dinosauria</taxon>
        <taxon>Saurischia</taxon>
        <taxon>Theropoda</taxon>
        <taxon>Coelurosauria</taxon>
        <taxon>Aves</taxon>
        <taxon>Neognathae</taxon>
        <taxon>Neoaves</taxon>
        <taxon>Aequornithes</taxon>
        <taxon>Ciconiiformes</taxon>
        <taxon>Ciconiidae</taxon>
        <taxon>Mycteria</taxon>
    </lineage>
</organism>
<accession>A0AAN7NQW5</accession>
<dbReference type="PANTHER" id="PTHR33332">
    <property type="entry name" value="REVERSE TRANSCRIPTASE DOMAIN-CONTAINING PROTEIN"/>
    <property type="match status" value="1"/>
</dbReference>
<proteinExistence type="predicted"/>
<name>A0AAN7NQW5_MYCAM</name>
<evidence type="ECO:0000313" key="1">
    <source>
        <dbReference type="EMBL" id="KAK4829889.1"/>
    </source>
</evidence>
<comment type="caution">
    <text evidence="1">The sequence shown here is derived from an EMBL/GenBank/DDBJ whole genome shotgun (WGS) entry which is preliminary data.</text>
</comment>
<evidence type="ECO:0000313" key="2">
    <source>
        <dbReference type="Proteomes" id="UP001333110"/>
    </source>
</evidence>
<protein>
    <submittedName>
        <fullName evidence="1">Uncharacterized protein</fullName>
    </submittedName>
</protein>
<sequence length="126" mass="13964">MAPINNHFCHHHFAAGCMIYIPSYMGQGNPKHKYSLDGEWIESSPEEKGLGVLVDEKLNMTWQCALAAQKANCILGCIRRVASRSREVILPLCSALVRPHLKSASSSGAPNIIRTWTCWSESREGP</sequence>
<reference evidence="1 2" key="1">
    <citation type="journal article" date="2023" name="J. Hered.">
        <title>Chromosome-level genome of the wood stork (Mycteria americana) provides insight into avian chromosome evolution.</title>
        <authorList>
            <person name="Flamio R. Jr."/>
            <person name="Ramstad K.M."/>
        </authorList>
    </citation>
    <scope>NUCLEOTIDE SEQUENCE [LARGE SCALE GENOMIC DNA]</scope>
    <source>
        <strain evidence="1">JAX WOST 10</strain>
    </source>
</reference>
<keyword evidence="2" id="KW-1185">Reference proteome</keyword>
<dbReference type="EMBL" id="JAUNZN010000001">
    <property type="protein sequence ID" value="KAK4829889.1"/>
    <property type="molecule type" value="Genomic_DNA"/>
</dbReference>
<gene>
    <name evidence="1" type="ORF">QYF61_007281</name>
</gene>
<dbReference type="AlphaFoldDB" id="A0AAN7NQW5"/>
<dbReference type="Proteomes" id="UP001333110">
    <property type="component" value="Unassembled WGS sequence"/>
</dbReference>